<accession>A0A370PD96</accession>
<organism evidence="1 2">
    <name type="scientific">Aspergillus phoenicis ATCC 13157</name>
    <dbReference type="NCBI Taxonomy" id="1353007"/>
    <lineage>
        <taxon>Eukaryota</taxon>
        <taxon>Fungi</taxon>
        <taxon>Dikarya</taxon>
        <taxon>Ascomycota</taxon>
        <taxon>Pezizomycotina</taxon>
        <taxon>Eurotiomycetes</taxon>
        <taxon>Eurotiomycetidae</taxon>
        <taxon>Eurotiales</taxon>
        <taxon>Aspergillaceae</taxon>
        <taxon>Aspergillus</taxon>
    </lineage>
</organism>
<dbReference type="Proteomes" id="UP000254937">
    <property type="component" value="Unassembled WGS sequence"/>
</dbReference>
<name>A0A370PD96_ASPPH</name>
<keyword evidence="2" id="KW-1185">Reference proteome</keyword>
<proteinExistence type="predicted"/>
<gene>
    <name evidence="1" type="ORF">M752DRAFT_39702</name>
</gene>
<evidence type="ECO:0000313" key="2">
    <source>
        <dbReference type="Proteomes" id="UP000254937"/>
    </source>
</evidence>
<sequence length="73" mass="8152">MCSASLAFGQFLPALVCRPPTTATGRVYSLPRWSSLTLKRHQTERSKLASRDSKKPFYIRSAALPGKMQAIIR</sequence>
<protein>
    <submittedName>
        <fullName evidence="1">Uncharacterized protein</fullName>
    </submittedName>
</protein>
<dbReference type="EMBL" id="KZ851858">
    <property type="protein sequence ID" value="RDK40173.1"/>
    <property type="molecule type" value="Genomic_DNA"/>
</dbReference>
<reference evidence="1 2" key="1">
    <citation type="submission" date="2018-07" db="EMBL/GenBank/DDBJ databases">
        <title>Section-level genome sequencing of Aspergillus section Nigri to investigate inter- and intra-species variation.</title>
        <authorList>
            <consortium name="DOE Joint Genome Institute"/>
            <person name="Vesth T.C."/>
            <person name="Nybo J.L."/>
            <person name="Theobald S."/>
            <person name="Frisvad J.C."/>
            <person name="Larsen T.O."/>
            <person name="Nielsen K.F."/>
            <person name="Hoof J.B."/>
            <person name="Brandl J."/>
            <person name="Salamov A."/>
            <person name="Riley R."/>
            <person name="Gladden J.M."/>
            <person name="Phatale P."/>
            <person name="Nielsen M.T."/>
            <person name="Lyhne E.K."/>
            <person name="Kogle M.E."/>
            <person name="Strasser K."/>
            <person name="McDonnell E."/>
            <person name="Barry K."/>
            <person name="Clum A."/>
            <person name="Chen C."/>
            <person name="Nolan M."/>
            <person name="Sandor L."/>
            <person name="Kuo A."/>
            <person name="Lipzen A."/>
            <person name="Hainaut M."/>
            <person name="Drula E."/>
            <person name="Tsang A."/>
            <person name="Magnuson J.K."/>
            <person name="Henrissat B."/>
            <person name="Wiebenga A."/>
            <person name="Simmons B.A."/>
            <person name="Makela M.R."/>
            <person name="De vries R.P."/>
            <person name="Grigoriev I.V."/>
            <person name="Mortensen U.H."/>
            <person name="Baker S.E."/>
            <person name="Andersen M.R."/>
        </authorList>
    </citation>
    <scope>NUCLEOTIDE SEQUENCE [LARGE SCALE GENOMIC DNA]</scope>
    <source>
        <strain evidence="1 2">ATCC 13157</strain>
    </source>
</reference>
<evidence type="ECO:0000313" key="1">
    <source>
        <dbReference type="EMBL" id="RDK40173.1"/>
    </source>
</evidence>
<dbReference type="AlphaFoldDB" id="A0A370PD96"/>